<organism evidence="2 3">
    <name type="scientific">Embleya scabrispora</name>
    <dbReference type="NCBI Taxonomy" id="159449"/>
    <lineage>
        <taxon>Bacteria</taxon>
        <taxon>Bacillati</taxon>
        <taxon>Actinomycetota</taxon>
        <taxon>Actinomycetes</taxon>
        <taxon>Kitasatosporales</taxon>
        <taxon>Streptomycetaceae</taxon>
        <taxon>Embleya</taxon>
    </lineage>
</organism>
<keyword evidence="3" id="KW-1185">Reference proteome</keyword>
<dbReference type="RefSeq" id="WP_078982183.1">
    <property type="nucleotide sequence ID" value="NZ_MWQN01000004.1"/>
</dbReference>
<keyword evidence="2" id="KW-0378">Hydrolase</keyword>
<dbReference type="STRING" id="159449.B4N89_43780"/>
<evidence type="ECO:0000313" key="2">
    <source>
        <dbReference type="EMBL" id="OPC77429.1"/>
    </source>
</evidence>
<protein>
    <submittedName>
        <fullName evidence="2">Alpha/beta hydrolase</fullName>
    </submittedName>
</protein>
<dbReference type="PANTHER" id="PTHR43194:SF5">
    <property type="entry name" value="PIMELOYL-[ACYL-CARRIER PROTEIN] METHYL ESTER ESTERASE"/>
    <property type="match status" value="1"/>
</dbReference>
<proteinExistence type="predicted"/>
<dbReference type="AlphaFoldDB" id="A0A1T3NKN9"/>
<dbReference type="PANTHER" id="PTHR43194">
    <property type="entry name" value="HYDROLASE ALPHA/BETA FOLD FAMILY"/>
    <property type="match status" value="1"/>
</dbReference>
<evidence type="ECO:0000313" key="3">
    <source>
        <dbReference type="Proteomes" id="UP000190037"/>
    </source>
</evidence>
<dbReference type="InterPro" id="IPR000073">
    <property type="entry name" value="AB_hydrolase_1"/>
</dbReference>
<name>A0A1T3NKN9_9ACTN</name>
<dbReference type="Proteomes" id="UP000190037">
    <property type="component" value="Unassembled WGS sequence"/>
</dbReference>
<dbReference type="Gene3D" id="3.40.50.1820">
    <property type="entry name" value="alpha/beta hydrolase"/>
    <property type="match status" value="1"/>
</dbReference>
<dbReference type="Pfam" id="PF12697">
    <property type="entry name" value="Abhydrolase_6"/>
    <property type="match status" value="1"/>
</dbReference>
<dbReference type="OrthoDB" id="3210164at2"/>
<accession>A0A1T3NKN9</accession>
<dbReference type="InterPro" id="IPR050228">
    <property type="entry name" value="Carboxylesterase_BioH"/>
</dbReference>
<dbReference type="SUPFAM" id="SSF53474">
    <property type="entry name" value="alpha/beta-Hydrolases"/>
    <property type="match status" value="1"/>
</dbReference>
<dbReference type="InterPro" id="IPR029058">
    <property type="entry name" value="AB_hydrolase_fold"/>
</dbReference>
<feature type="domain" description="AB hydrolase-1" evidence="1">
    <location>
        <begin position="22"/>
        <end position="261"/>
    </location>
</feature>
<reference evidence="2 3" key="1">
    <citation type="submission" date="2017-03" db="EMBL/GenBank/DDBJ databases">
        <title>Draft genome sequence of Streptomyces scabrisporus NF3, endophyte isolated from Amphipterygium adstringens.</title>
        <authorList>
            <person name="Vazquez M."/>
            <person name="Ceapa C.D."/>
            <person name="Rodriguez Luna D."/>
            <person name="Sanchez Esquivel S."/>
        </authorList>
    </citation>
    <scope>NUCLEOTIDE SEQUENCE [LARGE SCALE GENOMIC DNA]</scope>
    <source>
        <strain evidence="2 3">NF3</strain>
    </source>
</reference>
<sequence>MPHVRLNGADLYHEVTGEGDPLVLVHGSWTDHTGWGPVLPALAASHRVLVYDRRGHSRSTGGTGPGSRTQDEDDLAALLERLDLGPAHVVGNSFGASIALGLGARRPELLRGLIAHEPPLFATVANDAQLRPLMRVAQDRIDAVAERLSAGDDRGGAHLFVEEVALGPGMWERLPDRARETFVGNAGTFLDELNDPHWDEIDFAGLSALTVPVLLSYGTTSPPWYAKIVGGLAEAIAHARIRPLDGAGHVPHTTHPELYAATVTGFLAHPTAA</sequence>
<comment type="caution">
    <text evidence="2">The sequence shown here is derived from an EMBL/GenBank/DDBJ whole genome shotgun (WGS) entry which is preliminary data.</text>
</comment>
<dbReference type="GO" id="GO:0016787">
    <property type="term" value="F:hydrolase activity"/>
    <property type="evidence" value="ECO:0007669"/>
    <property type="project" value="UniProtKB-KW"/>
</dbReference>
<dbReference type="EMBL" id="MWQN01000004">
    <property type="protein sequence ID" value="OPC77429.1"/>
    <property type="molecule type" value="Genomic_DNA"/>
</dbReference>
<gene>
    <name evidence="2" type="ORF">B4N89_43780</name>
</gene>
<evidence type="ECO:0000259" key="1">
    <source>
        <dbReference type="Pfam" id="PF12697"/>
    </source>
</evidence>